<evidence type="ECO:0000256" key="1">
    <source>
        <dbReference type="ARBA" id="ARBA00004123"/>
    </source>
</evidence>
<reference evidence="4 5" key="1">
    <citation type="journal article" date="2019" name="Plant Biotechnol. J.">
        <title>The red bayberry genome and genetic basis of sex determination.</title>
        <authorList>
            <person name="Jia H.M."/>
            <person name="Jia H.J."/>
            <person name="Cai Q.L."/>
            <person name="Wang Y."/>
            <person name="Zhao H.B."/>
            <person name="Yang W.F."/>
            <person name="Wang G.Y."/>
            <person name="Li Y.H."/>
            <person name="Zhan D.L."/>
            <person name="Shen Y.T."/>
            <person name="Niu Q.F."/>
            <person name="Chang L."/>
            <person name="Qiu J."/>
            <person name="Zhao L."/>
            <person name="Xie H.B."/>
            <person name="Fu W.Y."/>
            <person name="Jin J."/>
            <person name="Li X.W."/>
            <person name="Jiao Y."/>
            <person name="Zhou C.C."/>
            <person name="Tu T."/>
            <person name="Chai C.Y."/>
            <person name="Gao J.L."/>
            <person name="Fan L.J."/>
            <person name="van de Weg E."/>
            <person name="Wang J.Y."/>
            <person name="Gao Z.S."/>
        </authorList>
    </citation>
    <scope>NUCLEOTIDE SEQUENCE [LARGE SCALE GENOMIC DNA]</scope>
    <source>
        <tissue evidence="4">Leaves</tissue>
    </source>
</reference>
<dbReference type="PANTHER" id="PTHR15502:SF7">
    <property type="entry name" value="CALCINEURIN-BINDING PROTEIN CABIN-1"/>
    <property type="match status" value="1"/>
</dbReference>
<dbReference type="EMBL" id="RXIC02000026">
    <property type="protein sequence ID" value="KAB1204328.1"/>
    <property type="molecule type" value="Genomic_DNA"/>
</dbReference>
<dbReference type="FunFam" id="1.25.40.10:FF:000431">
    <property type="entry name" value="Tetratricopeptide repeat (TPR)-like superfamily protein"/>
    <property type="match status" value="1"/>
</dbReference>
<evidence type="ECO:0000256" key="3">
    <source>
        <dbReference type="SAM" id="MobiDB-lite"/>
    </source>
</evidence>
<feature type="region of interest" description="Disordered" evidence="3">
    <location>
        <begin position="1939"/>
        <end position="1958"/>
    </location>
</feature>
<dbReference type="SUPFAM" id="SSF48452">
    <property type="entry name" value="TPR-like"/>
    <property type="match status" value="1"/>
</dbReference>
<dbReference type="PANTHER" id="PTHR15502">
    <property type="entry name" value="CALCINEURIN-BINDING PROTEIN CABIN 1-RELATED"/>
    <property type="match status" value="1"/>
</dbReference>
<comment type="caution">
    <text evidence="4">The sequence shown here is derived from an EMBL/GenBank/DDBJ whole genome shotgun (WGS) entry which is preliminary data.</text>
</comment>
<dbReference type="GO" id="GO:0031491">
    <property type="term" value="F:nucleosome binding"/>
    <property type="evidence" value="ECO:0007669"/>
    <property type="project" value="TreeGrafter"/>
</dbReference>
<organism evidence="4 5">
    <name type="scientific">Morella rubra</name>
    <name type="common">Chinese bayberry</name>
    <dbReference type="NCBI Taxonomy" id="262757"/>
    <lineage>
        <taxon>Eukaryota</taxon>
        <taxon>Viridiplantae</taxon>
        <taxon>Streptophyta</taxon>
        <taxon>Embryophyta</taxon>
        <taxon>Tracheophyta</taxon>
        <taxon>Spermatophyta</taxon>
        <taxon>Magnoliopsida</taxon>
        <taxon>eudicotyledons</taxon>
        <taxon>Gunneridae</taxon>
        <taxon>Pentapetalae</taxon>
        <taxon>rosids</taxon>
        <taxon>fabids</taxon>
        <taxon>Fagales</taxon>
        <taxon>Myricaceae</taxon>
        <taxon>Morella</taxon>
    </lineage>
</organism>
<dbReference type="GO" id="GO:0006325">
    <property type="term" value="P:chromatin organization"/>
    <property type="evidence" value="ECO:0007669"/>
    <property type="project" value="InterPro"/>
</dbReference>
<dbReference type="GO" id="GO:0005634">
    <property type="term" value="C:nucleus"/>
    <property type="evidence" value="ECO:0007669"/>
    <property type="project" value="UniProtKB-SubCell"/>
</dbReference>
<dbReference type="OrthoDB" id="77564at2759"/>
<evidence type="ECO:0000313" key="4">
    <source>
        <dbReference type="EMBL" id="KAB1204328.1"/>
    </source>
</evidence>
<accession>A0A6A1UWX1</accession>
<dbReference type="InterPro" id="IPR033053">
    <property type="entry name" value="Hir3/CABIN1"/>
</dbReference>
<gene>
    <name evidence="4" type="ORF">CJ030_MR8G014221</name>
</gene>
<dbReference type="Gene3D" id="1.25.40.10">
    <property type="entry name" value="Tetratricopeptide repeat domain"/>
    <property type="match status" value="1"/>
</dbReference>
<name>A0A6A1UWX1_9ROSI</name>
<evidence type="ECO:0000313" key="5">
    <source>
        <dbReference type="Proteomes" id="UP000516437"/>
    </source>
</evidence>
<evidence type="ECO:0000256" key="2">
    <source>
        <dbReference type="ARBA" id="ARBA00023242"/>
    </source>
</evidence>
<feature type="region of interest" description="Disordered" evidence="3">
    <location>
        <begin position="306"/>
        <end position="340"/>
    </location>
</feature>
<proteinExistence type="predicted"/>
<dbReference type="InterPro" id="IPR011990">
    <property type="entry name" value="TPR-like_helical_dom_sf"/>
</dbReference>
<keyword evidence="5" id="KW-1185">Reference proteome</keyword>
<feature type="region of interest" description="Disordered" evidence="3">
    <location>
        <begin position="1886"/>
        <end position="1926"/>
    </location>
</feature>
<keyword evidence="2" id="KW-0539">Nucleus</keyword>
<sequence>MEFHVSQTYHEGLLKLQDKEYEKARELLESVLRDPLIASAQVDSSASDGHLLQLRFLALKNLATVFLQQGSDHYENALRCYLQAVEIDTKDSVVWNQLGTLSCSMGLLSISRWAFEQGLLCSPNNWNCMEKLLEVLIAIGDEMACLSVAELILRHWPSHSRSLHVKNTIEESERVPFAPRGIDKLEPKHVRLKFLQKRKATNENLDETVALKKLNQNIEVHLAEASWAFLADALLEILLPLHGGGSEMVGRKGYRSGDVRLNVHLPCSSENVMGTMERKGIDLNSVGENMPLSDCDSERATIVKDKEAHILDEQPHERRSTRLERLRSRKPEKEESDSGNRKDLATVVIRCLEPFITGGTGNKSTVCETSCSNPLDIECTDVSRFVTETSKNYGAYHMGHLLLEEAARRGIVYQDGFMKLLELEKLTRHWGKDRTPECSLFLAELYYDLGSSFSSASKHSEFMSEVSYHLCKIIESVALDYPLRLGCVLANESFSSIQNFQGIEGVSTGKSINRDSMLGSSFSTNDSSFWVRFFWLSGRLSTLDGNKAKACEEFSISFSLLTNMENKNDSPCKVQLPYCKVVKELTVDRLLHEINMLKVDFLMEKPLGEMIEKELYKECASLLAPLLFSTKDVHVDALPSAMVDTKGDGITSLELSALDILIKACEKIKPMDVELYLSCHRRKLQILIVATGMDECLVSCKPFYQKLGSKALSGSDSEVKESSSKHWNCLVAEEVRAISECLSHMKNFIDRSADSDPFNAMPIGVAESDVSIWCSSTMLGNGIIVPVSCIGDIQSLLLSVMCNVASILVWKKSSGLVIADQVERCCFVNATIAFCKLQHLNPTTAIKTQVELIVASHDLLAEYGLCCQCCAGEGSDGEEGTFLKFAIKHLLALDMKLKSNFNTLNRKTSPCHEEVSRDGHAKTSVSESRSDTLDVGIGEARIDETRFLEKDTFEGIASKDFSSHKSIDNKSVGVECGNQGSEGSDGQFNKGEKASNQFIECGSELTEDEREELELKIDNALDQCFFCLYGLNLRSDSSYEDDLVTHKNTSRGDYQTKEQCADVFQYILPCAKASSRTGLIKLRRVLRAIRKHFPNPPEDVLAGNTIDKFLDDPDLCEDKLSEEAGSDEFLDMMKKIILPDAGSLKQYKASSVGSSEPYLEVYCNLYFLLAQSEEMSATDKWPGFVLTREGEEFVQQNANLFKYDLLYNPLRFESWQKLANIYDEEVDLLLNDGSKHINVVGWRKNATLPQRVETSRRRSRRCLLMSLALAKTSDQQCEIHELLALVYYDSIQNVVPFYDQRSVVPSKDAPWMMYCENSMKHFKKAFAHKQDWSHAFYMGKLSEKLGYSHEISLSYYDKAIALNPSAVDPVYRMHASRLKLLCTCGKQNLEALKVLSEYSFSQSVRDAVTNIFGEMGSEISHLPAHIEDSTRANGDEIKHEKSPKLEKAWCMLYSDCLSALETCVEGDLKHFHKARYMLAQGLYKRGENGDLKRAKDELSFCFKSSRSSFTINMWEIDSMVKKGRRKTPGFAGSKKVLEVNLPESSRKFITCIRKYMLLYLKLLEETGDICTLDRAYVSLRADKRFSLCIEDLVPEALGRYIKALISSMHQAETVGSGAASSSEHVLEKLFALFMEQGNLWPEICGLPEIMSTEISESSLYGYLHEHIVSLERNGKLETLEAINEKIRKRFKNPKLSNSNCAKVCQHASVAWCRCLIISLASITPLPSELSSDIPDINNPSDARLENSHLLLVDLQMNDLWNSAFEDSTQLKNLETKWHPVLSKIKNTMIQKASEKDLETANSLLRSSYNFYRESSCVMLPSGVNLYLVSSQLVGGRQFQPTPSMDGVEVLDLSIPRKLLLWAYTLFHGRCANIAVVVKHCDENTKSKMKKGTGMPSGPTNIPCAAAPHTGAGKDGAVRHGGGSDVEAAPVTKATSALLSEGDARSSVNPLSFPGESQRGLFAAPQLQQCKNSVAERNTIGHEAGDSDKS</sequence>
<comment type="subcellular location">
    <subcellularLocation>
        <location evidence="1">Nucleus</location>
    </subcellularLocation>
</comment>
<dbReference type="Proteomes" id="UP000516437">
    <property type="component" value="Chromosome 8"/>
</dbReference>
<protein>
    <submittedName>
        <fullName evidence="4">Calcineurin-binding protein cabin-1</fullName>
    </submittedName>
</protein>